<sequence length="172" mass="20290">MRKEWTILDNNLYRNNKVFKGEKIVPIMKEILDKGGECKLVVTGNSMFPTLKNKESSVILTSLNKRKVKKGEIVFIQRDSGEYILHRVYKIIDNNKFIMNGDAQEWVEVVRFDQVIGVVKTILHNNNDDKDKEIYCDDSIYKLKILLWMKCRKFRRNIFKGYSLLKKIANLN</sequence>
<dbReference type="HOGENOM" id="CLU_126496_0_0_9"/>
<keyword evidence="3" id="KW-1185">Reference proteome</keyword>
<dbReference type="CDD" id="cd06462">
    <property type="entry name" value="Peptidase_S24_S26"/>
    <property type="match status" value="1"/>
</dbReference>
<comment type="caution">
    <text evidence="2">The sequence shown here is derived from an EMBL/GenBank/DDBJ whole genome shotgun (WGS) entry which is preliminary data.</text>
</comment>
<evidence type="ECO:0000259" key="1">
    <source>
        <dbReference type="Pfam" id="PF00717"/>
    </source>
</evidence>
<dbReference type="STRING" id="545697.HMPREF0216_00006"/>
<proteinExistence type="predicted"/>
<dbReference type="PATRIC" id="fig|545697.3.peg.6"/>
<reference evidence="2 3" key="1">
    <citation type="submission" date="2012-05" db="EMBL/GenBank/DDBJ databases">
        <authorList>
            <person name="Weinstock G."/>
            <person name="Sodergren E."/>
            <person name="Lobos E.A."/>
            <person name="Fulton L."/>
            <person name="Fulton R."/>
            <person name="Courtney L."/>
            <person name="Fronick C."/>
            <person name="O'Laughlin M."/>
            <person name="Godfrey J."/>
            <person name="Wilson R.M."/>
            <person name="Miner T."/>
            <person name="Farmer C."/>
            <person name="Delehaunty K."/>
            <person name="Cordes M."/>
            <person name="Minx P."/>
            <person name="Tomlinson C."/>
            <person name="Chen J."/>
            <person name="Wollam A."/>
            <person name="Pepin K.H."/>
            <person name="Bhonagiri V."/>
            <person name="Zhang X."/>
            <person name="Suruliraj S."/>
            <person name="Warren W."/>
            <person name="Mitreva M."/>
            <person name="Mardis E.R."/>
            <person name="Wilson R.K."/>
        </authorList>
    </citation>
    <scope>NUCLEOTIDE SEQUENCE [LARGE SCALE GENOMIC DNA]</scope>
    <source>
        <strain evidence="2 3">DSM 1785</strain>
    </source>
</reference>
<dbReference type="SUPFAM" id="SSF51306">
    <property type="entry name" value="LexA/Signal peptidase"/>
    <property type="match status" value="1"/>
</dbReference>
<protein>
    <submittedName>
        <fullName evidence="2">Peptidase S24-like protein</fullName>
    </submittedName>
</protein>
<gene>
    <name evidence="2" type="ORF">HMPREF0216_00006</name>
</gene>
<dbReference type="Pfam" id="PF00717">
    <property type="entry name" value="Peptidase_S24"/>
    <property type="match status" value="1"/>
</dbReference>
<accession>L1QQK1</accession>
<dbReference type="eggNOG" id="COG0681">
    <property type="taxonomic scope" value="Bacteria"/>
</dbReference>
<evidence type="ECO:0000313" key="3">
    <source>
        <dbReference type="Proteomes" id="UP000010420"/>
    </source>
</evidence>
<dbReference type="Gene3D" id="2.10.109.10">
    <property type="entry name" value="Umud Fragment, subunit A"/>
    <property type="match status" value="1"/>
</dbReference>
<dbReference type="InterPro" id="IPR015927">
    <property type="entry name" value="Peptidase_S24_S26A/B/C"/>
</dbReference>
<dbReference type="OrthoDB" id="3191897at2"/>
<organism evidence="2 3">
    <name type="scientific">Clostridium celatum DSM 1785</name>
    <dbReference type="NCBI Taxonomy" id="545697"/>
    <lineage>
        <taxon>Bacteria</taxon>
        <taxon>Bacillati</taxon>
        <taxon>Bacillota</taxon>
        <taxon>Clostridia</taxon>
        <taxon>Eubacteriales</taxon>
        <taxon>Clostridiaceae</taxon>
        <taxon>Clostridium</taxon>
    </lineage>
</organism>
<name>L1QQK1_9CLOT</name>
<dbReference type="InterPro" id="IPR036286">
    <property type="entry name" value="LexA/Signal_pep-like_sf"/>
</dbReference>
<feature type="domain" description="Peptidase S24/S26A/S26B/S26C" evidence="1">
    <location>
        <begin position="22"/>
        <end position="98"/>
    </location>
</feature>
<evidence type="ECO:0000313" key="2">
    <source>
        <dbReference type="EMBL" id="EKY29812.1"/>
    </source>
</evidence>
<dbReference type="AlphaFoldDB" id="L1QQK1"/>
<dbReference type="Proteomes" id="UP000010420">
    <property type="component" value="Unassembled WGS sequence"/>
</dbReference>
<dbReference type="EMBL" id="AMEZ01000001">
    <property type="protein sequence ID" value="EKY29812.1"/>
    <property type="molecule type" value="Genomic_DNA"/>
</dbReference>